<dbReference type="Pfam" id="PF00072">
    <property type="entry name" value="Response_reg"/>
    <property type="match status" value="2"/>
</dbReference>
<dbReference type="InterPro" id="IPR036097">
    <property type="entry name" value="HisK_dim/P_sf"/>
</dbReference>
<dbReference type="FunFam" id="1.10.287.130:FF:000002">
    <property type="entry name" value="Two-component osmosensing histidine kinase"/>
    <property type="match status" value="1"/>
</dbReference>
<evidence type="ECO:0000256" key="9">
    <source>
        <dbReference type="ARBA" id="ARBA00064003"/>
    </source>
</evidence>
<name>A0A9E8NEK4_9BACT</name>
<dbReference type="RefSeq" id="WP_244823037.1">
    <property type="nucleotide sequence ID" value="NZ_CP112998.1"/>
</dbReference>
<evidence type="ECO:0000256" key="4">
    <source>
        <dbReference type="ARBA" id="ARBA00022679"/>
    </source>
</evidence>
<evidence type="ECO:0000259" key="14">
    <source>
        <dbReference type="PROSITE" id="PS50109"/>
    </source>
</evidence>
<keyword evidence="12" id="KW-0175">Coiled coil</keyword>
<dbReference type="Proteomes" id="UP001164653">
    <property type="component" value="Chromosome"/>
</dbReference>
<dbReference type="EC" id="2.7.13.3" evidence="2"/>
<dbReference type="InterPro" id="IPR011123">
    <property type="entry name" value="Y_Y_Y"/>
</dbReference>
<dbReference type="InterPro" id="IPR004358">
    <property type="entry name" value="Sig_transdc_His_kin-like_C"/>
</dbReference>
<dbReference type="InterPro" id="IPR013783">
    <property type="entry name" value="Ig-like_fold"/>
</dbReference>
<keyword evidence="6" id="KW-0418">Kinase</keyword>
<dbReference type="GO" id="GO:0005524">
    <property type="term" value="F:ATP binding"/>
    <property type="evidence" value="ECO:0007669"/>
    <property type="project" value="UniProtKB-KW"/>
</dbReference>
<dbReference type="CDD" id="cd00082">
    <property type="entry name" value="HisKA"/>
    <property type="match status" value="1"/>
</dbReference>
<accession>A0A9E8NEK4</accession>
<dbReference type="PANTHER" id="PTHR45339">
    <property type="entry name" value="HYBRID SIGNAL TRANSDUCTION HISTIDINE KINASE J"/>
    <property type="match status" value="1"/>
</dbReference>
<evidence type="ECO:0000256" key="6">
    <source>
        <dbReference type="ARBA" id="ARBA00022777"/>
    </source>
</evidence>
<evidence type="ECO:0000256" key="2">
    <source>
        <dbReference type="ARBA" id="ARBA00012438"/>
    </source>
</evidence>
<feature type="modified residue" description="4-aspartylphosphate" evidence="11">
    <location>
        <position position="1199"/>
    </location>
</feature>
<dbReference type="Pfam" id="PF02518">
    <property type="entry name" value="HATPase_c"/>
    <property type="match status" value="1"/>
</dbReference>
<evidence type="ECO:0000256" key="12">
    <source>
        <dbReference type="SAM" id="Coils"/>
    </source>
</evidence>
<evidence type="ECO:0000256" key="1">
    <source>
        <dbReference type="ARBA" id="ARBA00000085"/>
    </source>
</evidence>
<dbReference type="Gene3D" id="2.130.10.10">
    <property type="entry name" value="YVTN repeat-like/Quinoprotein amine dehydrogenase"/>
    <property type="match status" value="3"/>
</dbReference>
<feature type="domain" description="Response regulatory" evidence="15">
    <location>
        <begin position="1149"/>
        <end position="1262"/>
    </location>
</feature>
<dbReference type="PANTHER" id="PTHR45339:SF1">
    <property type="entry name" value="HYBRID SIGNAL TRANSDUCTION HISTIDINE KINASE J"/>
    <property type="match status" value="1"/>
</dbReference>
<dbReference type="KEGG" id="dpf:ON006_15400"/>
<evidence type="ECO:0000256" key="3">
    <source>
        <dbReference type="ARBA" id="ARBA00022553"/>
    </source>
</evidence>
<dbReference type="InterPro" id="IPR003661">
    <property type="entry name" value="HisK_dim/P_dom"/>
</dbReference>
<protein>
    <recommendedName>
        <fullName evidence="10">Sensory/regulatory protein RpfC</fullName>
        <ecNumber evidence="2">2.7.13.3</ecNumber>
    </recommendedName>
</protein>
<evidence type="ECO:0000313" key="17">
    <source>
        <dbReference type="Proteomes" id="UP001164653"/>
    </source>
</evidence>
<dbReference type="SUPFAM" id="SSF63829">
    <property type="entry name" value="Calcium-dependent phosphotriesterase"/>
    <property type="match status" value="3"/>
</dbReference>
<dbReference type="InterPro" id="IPR005467">
    <property type="entry name" value="His_kinase_dom"/>
</dbReference>
<dbReference type="SMART" id="SM00387">
    <property type="entry name" value="HATPase_c"/>
    <property type="match status" value="1"/>
</dbReference>
<dbReference type="Pfam" id="PF07494">
    <property type="entry name" value="Reg_prop"/>
    <property type="match status" value="7"/>
</dbReference>
<comment type="catalytic activity">
    <reaction evidence="1">
        <text>ATP + protein L-histidine = ADP + protein N-phospho-L-histidine.</text>
        <dbReference type="EC" id="2.7.13.3"/>
    </reaction>
</comment>
<keyword evidence="13" id="KW-1133">Transmembrane helix</keyword>
<dbReference type="SMART" id="SM00448">
    <property type="entry name" value="REC"/>
    <property type="match status" value="2"/>
</dbReference>
<dbReference type="PROSITE" id="PS50110">
    <property type="entry name" value="RESPONSE_REGULATORY"/>
    <property type="match status" value="2"/>
</dbReference>
<dbReference type="InterPro" id="IPR011110">
    <property type="entry name" value="Reg_prop"/>
</dbReference>
<evidence type="ECO:0000256" key="5">
    <source>
        <dbReference type="ARBA" id="ARBA00022741"/>
    </source>
</evidence>
<dbReference type="SUPFAM" id="SSF47384">
    <property type="entry name" value="Homodimeric domain of signal transducing histidine kinase"/>
    <property type="match status" value="1"/>
</dbReference>
<feature type="modified residue" description="4-aspartylphosphate" evidence="11">
    <location>
        <position position="1337"/>
    </location>
</feature>
<keyword evidence="13" id="KW-0472">Membrane</keyword>
<dbReference type="PROSITE" id="PS50109">
    <property type="entry name" value="HIS_KIN"/>
    <property type="match status" value="1"/>
</dbReference>
<dbReference type="Gene3D" id="3.40.50.2300">
    <property type="match status" value="2"/>
</dbReference>
<proteinExistence type="predicted"/>
<dbReference type="FunFam" id="2.60.40.10:FF:000791">
    <property type="entry name" value="Two-component system sensor histidine kinase/response regulator"/>
    <property type="match status" value="1"/>
</dbReference>
<keyword evidence="17" id="KW-1185">Reference proteome</keyword>
<dbReference type="FunFam" id="3.30.565.10:FF:000010">
    <property type="entry name" value="Sensor histidine kinase RcsC"/>
    <property type="match status" value="1"/>
</dbReference>
<evidence type="ECO:0000259" key="15">
    <source>
        <dbReference type="PROSITE" id="PS50110"/>
    </source>
</evidence>
<keyword evidence="5" id="KW-0547">Nucleotide-binding</keyword>
<keyword evidence="13" id="KW-0812">Transmembrane</keyword>
<dbReference type="CDD" id="cd00156">
    <property type="entry name" value="REC"/>
    <property type="match status" value="1"/>
</dbReference>
<dbReference type="PRINTS" id="PR00344">
    <property type="entry name" value="BCTRLSENSOR"/>
</dbReference>
<feature type="domain" description="Histidine kinase" evidence="14">
    <location>
        <begin position="909"/>
        <end position="1130"/>
    </location>
</feature>
<feature type="domain" description="Response regulatory" evidence="15">
    <location>
        <begin position="1288"/>
        <end position="1403"/>
    </location>
</feature>
<dbReference type="InterPro" id="IPR003594">
    <property type="entry name" value="HATPase_dom"/>
</dbReference>
<evidence type="ECO:0000256" key="11">
    <source>
        <dbReference type="PROSITE-ProRule" id="PRU00169"/>
    </source>
</evidence>
<dbReference type="CDD" id="cd00146">
    <property type="entry name" value="PKD"/>
    <property type="match status" value="1"/>
</dbReference>
<sequence length="1414" mass="158417">MWNIARQPLYLIALIVVLINLQSQWVRAQHLKLDLTTISTPDNLSQNTINAIYQDIYGFLWFGTQDGLNKYDGYQLEIYKLQRESPNSLPANHITAIAGDEAGNLWVGTRTGGLSQYDRAHDKFTNFRHNPTDRSSVSSNRINAILLDSHSNLWVGTPNGLNLLNKEKSTFERINHSKKSDPGSDNIITIFEDSQQNVWIGTANGLRLWQKDKKKLVDRPDRDFKNAGQWINTITEDVRKNLWIGTDNGLKLFDKNTGKFVKYDIDPDKNSAGGTNPVHCMVQAPGDRLWIGSNTTLQLFDTKKRKLIPLSEQTGGDGYMPNDGMYSLFIDKVGVLWIGTTSQGVLRWDPNLTTFPSFKSSNARSATAKNVIRGISEDKSRNLYLATDAGLEYFDRSDLSFKTFSHQSSNPFSISSNFTTCVLVSRQSGNVWVGTYSNGLDLLDPKTGIFKHFVEKKGSKNLNNNAIDVLLEDRQGKIWIGTDGGGLNVYDPKSQTFTHYTHRKDDVTSLCDNTILALYEDKKGNIWAGGYSNGISIFNPGTGTFRQLNTGNSKLTSNVISCFSEDPQGKMWIGTFNGGLNCYEPETGHITGFSELNGLINNSVNYLNTDSNQRIWISTNRGISYYDTVRKIFKNFGKNNNLKTMEFCQGSGSKLASGEIVMGGLNGINIIDPFNLAFNKNKPEVVLNGFELFNKPVVSGTKNSPLDQSILTSKEISLDYSQSVFTILFAALDYTIPENNQYAYILEGFDNEWNYVDNQHHATYTNLNPGSYTFRVKASNNDGIWNDEDRQLVIHIIAPFWLTLWFKLLLFILVACAAVFFYRYRINYFNKQKAKLEVLVRRRTKKIKEQSANLEKLNAELLSQTISLEQANNALQSQKAQEHEARLLAEQAKKQADAANLAKSTFLATMSHEIRTPINGVLGMAALLSDTNLNNEQAEYTEAILNSGESLLTVINDVLDFSKIESGNLVLEEHHFELRKCVEDVLELFGPKIAESGLELTYFIEDNVPVFVGADSMRLRQILINMVSNAVKFTSQGEIFVHVTVGEPDDELHTVRFAISDTGIGIPENQQENLFKAFNQLDSSITRKYGGSGLGLVICQRLVKLMGGDIEVDSAEGQGTTFTFEIKCKKGEGPTAVTGAHRDHFEGKNVLVAVENRNNQKLIGALLSELKIHVTTVDTGDEAIKAISELPNTDLIIVDLHIPSADSMEITSKAREVIPDIPVILLGNIGDEQRNGSPHIFNAVLTKPIKKDHLVRAVVQAIETDQSYLKERKRTHLPEEFAGQYPFRILVAEDILINQKFIIRVLNKLGYDPDLANNGVEVLEMHQKNHYDVILMDLQMPRMDGLEATQIIRQKYGDQPFIVALTANALSEDRASCLAAGMNDYISKPIDVQLLTKCLMNLHRLHLLYLTRED</sequence>
<dbReference type="Pfam" id="PF07495">
    <property type="entry name" value="Y_Y_Y"/>
    <property type="match status" value="1"/>
</dbReference>
<dbReference type="Gene3D" id="1.10.287.130">
    <property type="match status" value="1"/>
</dbReference>
<dbReference type="Pfam" id="PF00512">
    <property type="entry name" value="HisKA"/>
    <property type="match status" value="1"/>
</dbReference>
<feature type="transmembrane region" description="Helical" evidence="13">
    <location>
        <begin position="800"/>
        <end position="822"/>
    </location>
</feature>
<evidence type="ECO:0000256" key="7">
    <source>
        <dbReference type="ARBA" id="ARBA00022840"/>
    </source>
</evidence>
<dbReference type="SMART" id="SM00388">
    <property type="entry name" value="HisKA"/>
    <property type="match status" value="1"/>
</dbReference>
<dbReference type="InterPro" id="IPR036890">
    <property type="entry name" value="HATPase_C_sf"/>
</dbReference>
<dbReference type="InterPro" id="IPR001789">
    <property type="entry name" value="Sig_transdc_resp-reg_receiver"/>
</dbReference>
<reference evidence="16" key="1">
    <citation type="submission" date="2022-11" db="EMBL/GenBank/DDBJ databases">
        <title>Dyadobacter pollutisoli sp. nov., isolated from plastic dumped soil.</title>
        <authorList>
            <person name="Kim J.M."/>
            <person name="Kim K.R."/>
            <person name="Lee J.K."/>
            <person name="Hao L."/>
            <person name="Jeon C.O."/>
        </authorList>
    </citation>
    <scope>NUCLEOTIDE SEQUENCE</scope>
    <source>
        <strain evidence="16">U1</strain>
    </source>
</reference>
<dbReference type="InterPro" id="IPR015943">
    <property type="entry name" value="WD40/YVTN_repeat-like_dom_sf"/>
</dbReference>
<gene>
    <name evidence="16" type="ORF">ON006_15400</name>
</gene>
<dbReference type="SUPFAM" id="SSF52172">
    <property type="entry name" value="CheY-like"/>
    <property type="match status" value="2"/>
</dbReference>
<evidence type="ECO:0000313" key="16">
    <source>
        <dbReference type="EMBL" id="WAC15319.1"/>
    </source>
</evidence>
<dbReference type="EMBL" id="CP112998">
    <property type="protein sequence ID" value="WAC15319.1"/>
    <property type="molecule type" value="Genomic_DNA"/>
</dbReference>
<dbReference type="InterPro" id="IPR011006">
    <property type="entry name" value="CheY-like_superfamily"/>
</dbReference>
<dbReference type="SUPFAM" id="SSF55874">
    <property type="entry name" value="ATPase domain of HSP90 chaperone/DNA topoisomerase II/histidine kinase"/>
    <property type="match status" value="1"/>
</dbReference>
<dbReference type="CDD" id="cd16922">
    <property type="entry name" value="HATPase_EvgS-ArcB-TorS-like"/>
    <property type="match status" value="1"/>
</dbReference>
<dbReference type="CDD" id="cd17546">
    <property type="entry name" value="REC_hyHK_CKI1_RcsC-like"/>
    <property type="match status" value="1"/>
</dbReference>
<evidence type="ECO:0000256" key="13">
    <source>
        <dbReference type="SAM" id="Phobius"/>
    </source>
</evidence>
<keyword evidence="7" id="KW-0067">ATP-binding</keyword>
<organism evidence="16 17">
    <name type="scientific">Dyadobacter pollutisoli</name>
    <dbReference type="NCBI Taxonomy" id="2910158"/>
    <lineage>
        <taxon>Bacteria</taxon>
        <taxon>Pseudomonadati</taxon>
        <taxon>Bacteroidota</taxon>
        <taxon>Cytophagia</taxon>
        <taxon>Cytophagales</taxon>
        <taxon>Spirosomataceae</taxon>
        <taxon>Dyadobacter</taxon>
    </lineage>
</organism>
<comment type="subunit">
    <text evidence="9">At low DSF concentrations, interacts with RpfF.</text>
</comment>
<keyword evidence="3 11" id="KW-0597">Phosphoprotein</keyword>
<keyword evidence="4" id="KW-0808">Transferase</keyword>
<evidence type="ECO:0000256" key="10">
    <source>
        <dbReference type="ARBA" id="ARBA00068150"/>
    </source>
</evidence>
<dbReference type="Gene3D" id="3.30.565.10">
    <property type="entry name" value="Histidine kinase-like ATPase, C-terminal domain"/>
    <property type="match status" value="1"/>
</dbReference>
<feature type="coiled-coil region" evidence="12">
    <location>
        <begin position="840"/>
        <end position="895"/>
    </location>
</feature>
<dbReference type="GO" id="GO:0000155">
    <property type="term" value="F:phosphorelay sensor kinase activity"/>
    <property type="evidence" value="ECO:0007669"/>
    <property type="project" value="InterPro"/>
</dbReference>
<dbReference type="Gene3D" id="2.60.40.10">
    <property type="entry name" value="Immunoglobulins"/>
    <property type="match status" value="1"/>
</dbReference>
<keyword evidence="8" id="KW-0902">Two-component regulatory system</keyword>
<evidence type="ECO:0000256" key="8">
    <source>
        <dbReference type="ARBA" id="ARBA00023012"/>
    </source>
</evidence>